<feature type="region of interest" description="Disordered" evidence="7">
    <location>
        <begin position="622"/>
        <end position="646"/>
    </location>
</feature>
<feature type="compositionally biased region" description="Basic residues" evidence="7">
    <location>
        <begin position="546"/>
        <end position="555"/>
    </location>
</feature>
<dbReference type="Gene3D" id="3.10.20.90">
    <property type="entry name" value="Phosphatidylinositol 3-kinase Catalytic Subunit, Chain A, domain 1"/>
    <property type="match status" value="1"/>
</dbReference>
<dbReference type="Gene3D" id="4.10.60.10">
    <property type="entry name" value="Zinc finger, CCHC-type"/>
    <property type="match status" value="1"/>
</dbReference>
<dbReference type="PROSITE" id="PS51282">
    <property type="entry name" value="DWNN"/>
    <property type="match status" value="1"/>
</dbReference>
<evidence type="ECO:0000256" key="1">
    <source>
        <dbReference type="ARBA" id="ARBA00004123"/>
    </source>
</evidence>
<feature type="compositionally biased region" description="Basic and acidic residues" evidence="7">
    <location>
        <begin position="1351"/>
        <end position="1361"/>
    </location>
</feature>
<gene>
    <name evidence="10" type="primary">RBBP6</name>
</gene>
<dbReference type="EMBL" id="HAAD01002904">
    <property type="protein sequence ID" value="CDG69136.1"/>
    <property type="molecule type" value="mRNA"/>
</dbReference>
<dbReference type="Gene3D" id="3.30.40.10">
    <property type="entry name" value="Zinc/RING finger domain, C3HC4 (zinc finger)"/>
    <property type="match status" value="1"/>
</dbReference>
<feature type="region of interest" description="Disordered" evidence="7">
    <location>
        <begin position="963"/>
        <end position="1034"/>
    </location>
</feature>
<organism evidence="10">
    <name type="scientific">Hydra vulgaris</name>
    <name type="common">Hydra</name>
    <name type="synonym">Hydra attenuata</name>
    <dbReference type="NCBI Taxonomy" id="6087"/>
    <lineage>
        <taxon>Eukaryota</taxon>
        <taxon>Metazoa</taxon>
        <taxon>Cnidaria</taxon>
        <taxon>Hydrozoa</taxon>
        <taxon>Hydroidolina</taxon>
        <taxon>Anthoathecata</taxon>
        <taxon>Aplanulata</taxon>
        <taxon>Hydridae</taxon>
        <taxon>Hydra</taxon>
    </lineage>
</organism>
<dbReference type="InterPro" id="IPR025829">
    <property type="entry name" value="Zn_knuckle_CX2CX3GHX4C"/>
</dbReference>
<evidence type="ECO:0000259" key="9">
    <source>
        <dbReference type="PROSITE" id="PS51282"/>
    </source>
</evidence>
<dbReference type="OrthoDB" id="106784at2759"/>
<feature type="domain" description="CCHC-type" evidence="8">
    <location>
        <begin position="147"/>
        <end position="161"/>
    </location>
</feature>
<dbReference type="GO" id="GO:0016567">
    <property type="term" value="P:protein ubiquitination"/>
    <property type="evidence" value="ECO:0007669"/>
    <property type="project" value="InterPro"/>
</dbReference>
<dbReference type="CDD" id="cd16620">
    <property type="entry name" value="vRING-HC-C4C4_RBBP6"/>
    <property type="match status" value="1"/>
</dbReference>
<evidence type="ECO:0000256" key="6">
    <source>
        <dbReference type="PROSITE-ProRule" id="PRU00047"/>
    </source>
</evidence>
<feature type="compositionally biased region" description="Low complexity" evidence="7">
    <location>
        <begin position="1362"/>
        <end position="1397"/>
    </location>
</feature>
<feature type="compositionally biased region" description="Basic residues" evidence="7">
    <location>
        <begin position="1242"/>
        <end position="1259"/>
    </location>
</feature>
<dbReference type="SUPFAM" id="SSF57850">
    <property type="entry name" value="RING/U-box"/>
    <property type="match status" value="1"/>
</dbReference>
<feature type="compositionally biased region" description="Basic and acidic residues" evidence="7">
    <location>
        <begin position="963"/>
        <end position="978"/>
    </location>
</feature>
<dbReference type="InterPro" id="IPR014891">
    <property type="entry name" value="DWNN_domain"/>
</dbReference>
<evidence type="ECO:0000256" key="7">
    <source>
        <dbReference type="SAM" id="MobiDB-lite"/>
    </source>
</evidence>
<dbReference type="GO" id="GO:0003676">
    <property type="term" value="F:nucleic acid binding"/>
    <property type="evidence" value="ECO:0007669"/>
    <property type="project" value="InterPro"/>
</dbReference>
<reference evidence="10" key="1">
    <citation type="journal article" date="2013" name="Genome Biol. Evol.">
        <title>Punctuated emergences of genetic and phenotypic innovations in eumetazoan, bilaterian, euteleostome, and hominidae ancestors.</title>
        <authorList>
            <person name="Wenger Y."/>
            <person name="Galliot B."/>
        </authorList>
    </citation>
    <scope>NUCLEOTIDE SEQUENCE</scope>
    <source>
        <tissue evidence="10">Whole animals</tissue>
    </source>
</reference>
<dbReference type="PROSITE" id="PS50158">
    <property type="entry name" value="ZF_CCHC"/>
    <property type="match status" value="1"/>
</dbReference>
<accession>T2MAR5</accession>
<dbReference type="InterPro" id="IPR001878">
    <property type="entry name" value="Znf_CCHC"/>
</dbReference>
<feature type="compositionally biased region" description="Polar residues" evidence="7">
    <location>
        <begin position="1206"/>
        <end position="1227"/>
    </location>
</feature>
<keyword evidence="4" id="KW-0862">Zinc</keyword>
<feature type="region of interest" description="Disordered" evidence="7">
    <location>
        <begin position="1205"/>
        <end position="1397"/>
    </location>
</feature>
<feature type="compositionally biased region" description="Basic residues" evidence="7">
    <location>
        <begin position="501"/>
        <end position="515"/>
    </location>
</feature>
<dbReference type="GO" id="GO:0006511">
    <property type="term" value="P:ubiquitin-dependent protein catabolic process"/>
    <property type="evidence" value="ECO:0007669"/>
    <property type="project" value="TreeGrafter"/>
</dbReference>
<dbReference type="PANTHER" id="PTHR15439:SF0">
    <property type="entry name" value="CELL DIVISION CYCLE AND APOPTOSIS REGULATOR PROTEIN 1-RELATED"/>
    <property type="match status" value="1"/>
</dbReference>
<keyword evidence="2" id="KW-0479">Metal-binding</keyword>
<keyword evidence="5" id="KW-0539">Nucleus</keyword>
<dbReference type="PANTHER" id="PTHR15439">
    <property type="entry name" value="RETINOBLASTOMA-BINDING PROTEIN 6"/>
    <property type="match status" value="1"/>
</dbReference>
<dbReference type="InterPro" id="IPR013083">
    <property type="entry name" value="Znf_RING/FYVE/PHD"/>
</dbReference>
<evidence type="ECO:0000259" key="8">
    <source>
        <dbReference type="PROSITE" id="PS50158"/>
    </source>
</evidence>
<evidence type="ECO:0000256" key="4">
    <source>
        <dbReference type="ARBA" id="ARBA00022833"/>
    </source>
</evidence>
<dbReference type="Pfam" id="PF13696">
    <property type="entry name" value="zf-CCHC_2"/>
    <property type="match status" value="1"/>
</dbReference>
<evidence type="ECO:0000256" key="2">
    <source>
        <dbReference type="ARBA" id="ARBA00022723"/>
    </source>
</evidence>
<dbReference type="SMART" id="SM01180">
    <property type="entry name" value="DWNN"/>
    <property type="match status" value="1"/>
</dbReference>
<dbReference type="GO" id="GO:0005634">
    <property type="term" value="C:nucleus"/>
    <property type="evidence" value="ECO:0007669"/>
    <property type="project" value="UniProtKB-SubCell"/>
</dbReference>
<feature type="compositionally biased region" description="Basic residues" evidence="7">
    <location>
        <begin position="1283"/>
        <end position="1314"/>
    </location>
</feature>
<comment type="subcellular location">
    <subcellularLocation>
        <location evidence="1">Nucleus</location>
    </subcellularLocation>
</comment>
<evidence type="ECO:0000256" key="5">
    <source>
        <dbReference type="ARBA" id="ARBA00023242"/>
    </source>
</evidence>
<keyword evidence="3 6" id="KW-0863">Zinc-finger</keyword>
<feature type="compositionally biased region" description="Basic and acidic residues" evidence="7">
    <location>
        <begin position="622"/>
        <end position="631"/>
    </location>
</feature>
<sequence>MSSIHYKFRSNLEYNTITFDSQAVSLNDLRDAIMLQKKIAKSPDYTLEITNAQTKEVYNDDDALIPKNSSVIVKRVPIQRLAAVTDKSLSKEEEELTEMAFAQLSKTADLAGARASEDDKILAMMSQSGLDFDPSTYLKRAPPNYVCFRCGGKGHFIRNCPTQGDARYNKMQITRQPSGIPREYYLMKMKQEEDLIASLRAMQDENSRFSPVVGSDIVDHSKVPSELQCPMCKKLFTDVVVTPCCGESYCDECIRTYLVENDIICKCGETTSPDNLIANKSLRISVNNFRNQKKELKSVPSSVAVSQPVISHVMLPNSTESVVDFSTTESSGIFTNGNEAPNIQVTEATVMNSPKKFQSEQQPIVGPNVVSHVEMPQMIASIPQHILSGSQALFPSVPGAIYSQSGYVLPQTRMLPGVVGLSIPPGATIIKRLVPVPVGPRIGIPTQTVLPPQFVTHQPLNHLNQGMMARISLAQKSKELLKEPESPMPLTEDEFYMWQSKIKKHDPRSRHRHRSSSRDRYRSRSRSPYYRNHSVSPVGSSQEYKKKSKTKRRRRESSQESGGESSSVKHKSRSEKRLPKTDLKRFVPDHIKRELDEFEFDNEVEFDEEMLSLKKKKGKVKNNEHSVKNTKDSSPTSVLKSFSEGDSNLTKASDDFNVESAENKTLTSSVVNKAAQENLRIPVVGETIAPKRKTRIVKKKIIRVIKKKVPRKKVPLCPDSSEQLTNLLEVNDSISNEVLGKDVSINGEPLPKVELDKIVLVSEDKNKNLDEVISIAEQTAKPGILVDKKIDDKNAQSFNICKDDKLLHINIDSSEMPENSRWQIEETISNKKLKLSTSPTNKTSVISVVSSRKPSQKFAESDVAQKRKVSQSDNKNIKKRVVLLKSTQSKAEEVAAEVLAKKEAEKLALAQQVKKACASFRKDQSLTSDIEEDGLRRKRERREKYLLVKEKRLAKERQYLEQLKAAKKDPQKEKKAHISGESSSDDDGKIEKRPDQEFYKPGEKLKSISEMSKKRLQQEDQMKSNTRMDQNESDVLKSKISSLTVITAKKINDRASDDETIISNETKDSRRVVCIESNKRLLSSEVALPSEAKLKSCLQGDSIRPLRDEPLTEKRLKQDTDREKRRHIRCETRNDVSDYQRSLKTDQTRREKSKNERNDMSRVQELERERRLAVLEKEQLERKLKKERKLREIMEREKLQAELVNKASSLNAENKSKNISVENFENNSEAEDSTDSEIEKKSNKKKSKKIKERKRKRKREMQENSESEDSEESSVYSSEDDRKKRRKKRKHKSKHKKHRKSKKHKKKTKKKKFRKDSTDKEESNDESNNAEKAVVEKASSDEELSSSTDINQKHSDSDSEKSSSSSGCESKKTTSPLINSNAISSEKSSSSSCEKISSPLITSNCLDSKSSLESIKDRITPISSL</sequence>
<feature type="compositionally biased region" description="Acidic residues" evidence="7">
    <location>
        <begin position="1263"/>
        <end position="1272"/>
    </location>
</feature>
<dbReference type="GO" id="GO:0006397">
    <property type="term" value="P:mRNA processing"/>
    <property type="evidence" value="ECO:0007669"/>
    <property type="project" value="InterPro"/>
</dbReference>
<name>T2MAR5_HYDVU</name>
<dbReference type="GO" id="GO:0061630">
    <property type="term" value="F:ubiquitin protein ligase activity"/>
    <property type="evidence" value="ECO:0007669"/>
    <property type="project" value="InterPro"/>
</dbReference>
<feature type="domain" description="DWNN" evidence="9">
    <location>
        <begin position="4"/>
        <end position="77"/>
    </location>
</feature>
<dbReference type="GO" id="GO:0008270">
    <property type="term" value="F:zinc ion binding"/>
    <property type="evidence" value="ECO:0007669"/>
    <property type="project" value="UniProtKB-KW"/>
</dbReference>
<feature type="region of interest" description="Disordered" evidence="7">
    <location>
        <begin position="501"/>
        <end position="581"/>
    </location>
</feature>
<evidence type="ECO:0000256" key="3">
    <source>
        <dbReference type="ARBA" id="ARBA00022771"/>
    </source>
</evidence>
<protein>
    <submittedName>
        <fullName evidence="10">E3 ubiquitin-protein ligase RBBP6</fullName>
    </submittedName>
</protein>
<dbReference type="SMART" id="SM00343">
    <property type="entry name" value="ZnF_C2HC"/>
    <property type="match status" value="1"/>
</dbReference>
<feature type="compositionally biased region" description="Basic and acidic residues" evidence="7">
    <location>
        <begin position="986"/>
        <end position="1022"/>
    </location>
</feature>
<feature type="compositionally biased region" description="Polar residues" evidence="7">
    <location>
        <begin position="632"/>
        <end position="646"/>
    </location>
</feature>
<dbReference type="InterPro" id="IPR033489">
    <property type="entry name" value="RBBP6"/>
</dbReference>
<proteinExistence type="evidence at transcript level"/>
<dbReference type="InterPro" id="IPR036875">
    <property type="entry name" value="Znf_CCHC_sf"/>
</dbReference>
<dbReference type="Pfam" id="PF08783">
    <property type="entry name" value="DWNN"/>
    <property type="match status" value="1"/>
</dbReference>
<feature type="region of interest" description="Disordered" evidence="7">
    <location>
        <begin position="1109"/>
        <end position="1164"/>
    </location>
</feature>
<dbReference type="SUPFAM" id="SSF57756">
    <property type="entry name" value="Retrovirus zinc finger-like domains"/>
    <property type="match status" value="1"/>
</dbReference>
<evidence type="ECO:0000313" key="10">
    <source>
        <dbReference type="EMBL" id="CDG69136.1"/>
    </source>
</evidence>